<name>A0A8C9SH79_SCLFO</name>
<reference evidence="3" key="3">
    <citation type="submission" date="2025-09" db="UniProtKB">
        <authorList>
            <consortium name="Ensembl"/>
        </authorList>
    </citation>
    <scope>IDENTIFICATION</scope>
</reference>
<evidence type="ECO:0000256" key="1">
    <source>
        <dbReference type="SAM" id="Coils"/>
    </source>
</evidence>
<dbReference type="GeneTree" id="ENSGT00390000011347"/>
<feature type="coiled-coil region" evidence="1">
    <location>
        <begin position="195"/>
        <end position="222"/>
    </location>
</feature>
<feature type="compositionally biased region" description="Basic and acidic residues" evidence="2">
    <location>
        <begin position="1"/>
        <end position="16"/>
    </location>
</feature>
<dbReference type="GeneID" id="108935768"/>
<dbReference type="GO" id="GO:0007059">
    <property type="term" value="P:chromosome segregation"/>
    <property type="evidence" value="ECO:0007669"/>
    <property type="project" value="InterPro"/>
</dbReference>
<sequence length="330" mass="37049">MAERPATEKIAERCQAPDEQSQGSLRSAKRSPSRSPTLEPPPKSPSTIHSDTSLLLPPGEGLPDGLLGEVRDQGPTLSPRTRRKSWRRSARGRRSLVPLPGSAHALCKTISVTLSEEERLEQLIEESLKLAVQKLGDLLYSTPGADLDLFQKHKESVELEWKCVAKEFRTTLQTRSFPERDPEAEMAMERIRKSISSLQAECACWEALLEKHRAKAEELTRHVEQGRTLGLTLDPARVGQSSQCQFIQSKPDYNSVLHRQRSVLHNMELLMDTHCKIVRELLSFQEECQMAVAKRSRQLASAAGFLDISFSRQEIDPGHHPIFPVSSHTP</sequence>
<feature type="compositionally biased region" description="Low complexity" evidence="2">
    <location>
        <begin position="54"/>
        <end position="68"/>
    </location>
</feature>
<dbReference type="GO" id="GO:0051301">
    <property type="term" value="P:cell division"/>
    <property type="evidence" value="ECO:0007669"/>
    <property type="project" value="InterPro"/>
</dbReference>
<keyword evidence="4" id="KW-1185">Reference proteome</keyword>
<dbReference type="RefSeq" id="XP_018610142.1">
    <property type="nucleotide sequence ID" value="XM_018754626.2"/>
</dbReference>
<feature type="compositionally biased region" description="Basic residues" evidence="2">
    <location>
        <begin position="80"/>
        <end position="94"/>
    </location>
</feature>
<proteinExistence type="predicted"/>
<dbReference type="InterPro" id="IPR013218">
    <property type="entry name" value="Dsn1/Mis13"/>
</dbReference>
<feature type="region of interest" description="Disordered" evidence="2">
    <location>
        <begin position="1"/>
        <end position="98"/>
    </location>
</feature>
<gene>
    <name evidence="3" type="primary">dsn1</name>
</gene>
<dbReference type="CTD" id="79980"/>
<reference evidence="3 4" key="1">
    <citation type="submission" date="2019-04" db="EMBL/GenBank/DDBJ databases">
        <authorList>
            <consortium name="Wellcome Sanger Institute Data Sharing"/>
        </authorList>
    </citation>
    <scope>NUCLEOTIDE SEQUENCE [LARGE SCALE GENOMIC DNA]</scope>
</reference>
<reference evidence="3" key="2">
    <citation type="submission" date="2025-08" db="UniProtKB">
        <authorList>
            <consortium name="Ensembl"/>
        </authorList>
    </citation>
    <scope>IDENTIFICATION</scope>
</reference>
<evidence type="ECO:0000313" key="3">
    <source>
        <dbReference type="Ensembl" id="ENSSFOP00015037502.1"/>
    </source>
</evidence>
<dbReference type="AlphaFoldDB" id="A0A8C9SH79"/>
<dbReference type="Proteomes" id="UP000694397">
    <property type="component" value="Chromosome 8"/>
</dbReference>
<dbReference type="OrthoDB" id="10044040at2759"/>
<evidence type="ECO:0000256" key="2">
    <source>
        <dbReference type="SAM" id="MobiDB-lite"/>
    </source>
</evidence>
<organism evidence="3 4">
    <name type="scientific">Scleropages formosus</name>
    <name type="common">Asian bonytongue</name>
    <name type="synonym">Osteoglossum formosum</name>
    <dbReference type="NCBI Taxonomy" id="113540"/>
    <lineage>
        <taxon>Eukaryota</taxon>
        <taxon>Metazoa</taxon>
        <taxon>Chordata</taxon>
        <taxon>Craniata</taxon>
        <taxon>Vertebrata</taxon>
        <taxon>Euteleostomi</taxon>
        <taxon>Actinopterygii</taxon>
        <taxon>Neopterygii</taxon>
        <taxon>Teleostei</taxon>
        <taxon>Osteoglossocephala</taxon>
        <taxon>Osteoglossomorpha</taxon>
        <taxon>Osteoglossiformes</taxon>
        <taxon>Osteoglossidae</taxon>
        <taxon>Scleropages</taxon>
    </lineage>
</organism>
<protein>
    <submittedName>
        <fullName evidence="3">DSN1 component of MIS12 kinetochore complex</fullName>
    </submittedName>
</protein>
<dbReference type="GO" id="GO:0000444">
    <property type="term" value="C:MIS12/MIND type complex"/>
    <property type="evidence" value="ECO:0007669"/>
    <property type="project" value="InterPro"/>
</dbReference>
<dbReference type="Ensembl" id="ENSSFOT00015037916.2">
    <property type="protein sequence ID" value="ENSSFOP00015037502.1"/>
    <property type="gene ID" value="ENSSFOG00015023870.2"/>
</dbReference>
<keyword evidence="1" id="KW-0175">Coiled coil</keyword>
<dbReference type="KEGG" id="sfm:108935768"/>
<accession>A0A8C9SH79</accession>
<evidence type="ECO:0000313" key="4">
    <source>
        <dbReference type="Proteomes" id="UP000694397"/>
    </source>
</evidence>
<dbReference type="PANTHER" id="PTHR14778">
    <property type="entry name" value="KINETOCHORE-ASSOCIATED PROTEIN DSN1 HOMOLOG"/>
    <property type="match status" value="1"/>
</dbReference>
<dbReference type="PANTHER" id="PTHR14778:SF2">
    <property type="entry name" value="KINETOCHORE-ASSOCIATED PROTEIN DSN1 HOMOLOG"/>
    <property type="match status" value="1"/>
</dbReference>